<evidence type="ECO:0000313" key="2">
    <source>
        <dbReference type="Proteomes" id="UP000248724"/>
    </source>
</evidence>
<evidence type="ECO:0008006" key="3">
    <source>
        <dbReference type="Google" id="ProtNLM"/>
    </source>
</evidence>
<gene>
    <name evidence="1" type="ORF">DLM65_12790</name>
</gene>
<proteinExistence type="predicted"/>
<dbReference type="Pfam" id="PF11583">
    <property type="entry name" value="AurF"/>
    <property type="match status" value="1"/>
</dbReference>
<dbReference type="Gene3D" id="1.10.620.20">
    <property type="entry name" value="Ribonucleotide Reductase, subunit A"/>
    <property type="match status" value="1"/>
</dbReference>
<dbReference type="InterPro" id="IPR012348">
    <property type="entry name" value="RNR-like"/>
</dbReference>
<accession>A0A2W5YZY1</accession>
<protein>
    <recommendedName>
        <fullName evidence="3">Diiron oxygenase</fullName>
    </recommendedName>
</protein>
<dbReference type="InterPro" id="IPR025859">
    <property type="entry name" value="AurF/CmlI"/>
</dbReference>
<name>A0A2W5YZY1_9BACT</name>
<organism evidence="1 2">
    <name type="scientific">Candidatus Aeolococcus gillhamiae</name>
    <dbReference type="NCBI Taxonomy" id="3127015"/>
    <lineage>
        <taxon>Bacteria</taxon>
        <taxon>Bacillati</taxon>
        <taxon>Candidatus Dormiibacterota</taxon>
        <taxon>Candidatus Dormibacteria</taxon>
        <taxon>Candidatus Aeolococcales</taxon>
        <taxon>Candidatus Aeolococcaceae</taxon>
        <taxon>Candidatus Aeolococcus</taxon>
    </lineage>
</organism>
<dbReference type="GO" id="GO:0016491">
    <property type="term" value="F:oxidoreductase activity"/>
    <property type="evidence" value="ECO:0007669"/>
    <property type="project" value="InterPro"/>
</dbReference>
<dbReference type="SUPFAM" id="SSF47240">
    <property type="entry name" value="Ferritin-like"/>
    <property type="match status" value="1"/>
</dbReference>
<dbReference type="InterPro" id="IPR009078">
    <property type="entry name" value="Ferritin-like_SF"/>
</dbReference>
<sequence length="287" mass="32557">MAQRLLRASAQKSFDPEVDVDWEQPLVDGMFYMPEHRVSLYGTPLWERMSHAQRVDLSRHEIASTASVGIWFELILLQLLARHIYDRPATSDHVRYALVEVGDECRHSVMFSRMIEKLGCPTYGPGRLAHTLGRLLKSFATGPEVFAAFLIAEEILDAFQRELMIDESVQPLVRRISHIHVIEEARHLRYAHDELGRQMAAASPAARTWARWVVARSAWTVSSHLVHPDAYAAVGLDPRAARRMALANPARRESMRWASSKLVRFFAASDLLSGPGLLLWRRSGLIT</sequence>
<dbReference type="Proteomes" id="UP000248724">
    <property type="component" value="Unassembled WGS sequence"/>
</dbReference>
<evidence type="ECO:0000313" key="1">
    <source>
        <dbReference type="EMBL" id="PZR78553.1"/>
    </source>
</evidence>
<reference evidence="1 2" key="1">
    <citation type="journal article" date="2017" name="Nature">
        <title>Atmospheric trace gases support primary production in Antarctic desert surface soil.</title>
        <authorList>
            <person name="Ji M."/>
            <person name="Greening C."/>
            <person name="Vanwonterghem I."/>
            <person name="Carere C.R."/>
            <person name="Bay S.K."/>
            <person name="Steen J.A."/>
            <person name="Montgomery K."/>
            <person name="Lines T."/>
            <person name="Beardall J."/>
            <person name="van Dorst J."/>
            <person name="Snape I."/>
            <person name="Stott M.B."/>
            <person name="Hugenholtz P."/>
            <person name="Ferrari B.C."/>
        </authorList>
    </citation>
    <scope>NUCLEOTIDE SEQUENCE [LARGE SCALE GENOMIC DNA]</scope>
    <source>
        <strain evidence="1">RRmetagenome_bin12</strain>
    </source>
</reference>
<dbReference type="AlphaFoldDB" id="A0A2W5YZY1"/>
<comment type="caution">
    <text evidence="1">The sequence shown here is derived from an EMBL/GenBank/DDBJ whole genome shotgun (WGS) entry which is preliminary data.</text>
</comment>
<dbReference type="EMBL" id="QHBU01000256">
    <property type="protein sequence ID" value="PZR78553.1"/>
    <property type="molecule type" value="Genomic_DNA"/>
</dbReference>